<evidence type="ECO:0000313" key="2">
    <source>
        <dbReference type="Proteomes" id="UP000799755"/>
    </source>
</evidence>
<gene>
    <name evidence="1" type="ORF">BDR25DRAFT_266435</name>
</gene>
<organism evidence="1 2">
    <name type="scientific">Lindgomyces ingoldianus</name>
    <dbReference type="NCBI Taxonomy" id="673940"/>
    <lineage>
        <taxon>Eukaryota</taxon>
        <taxon>Fungi</taxon>
        <taxon>Dikarya</taxon>
        <taxon>Ascomycota</taxon>
        <taxon>Pezizomycotina</taxon>
        <taxon>Dothideomycetes</taxon>
        <taxon>Pleosporomycetidae</taxon>
        <taxon>Pleosporales</taxon>
        <taxon>Lindgomycetaceae</taxon>
        <taxon>Lindgomyces</taxon>
    </lineage>
</organism>
<dbReference type="Proteomes" id="UP000799755">
    <property type="component" value="Unassembled WGS sequence"/>
</dbReference>
<sequence>MTKKRANMILGGESDDQGAQVRHAPLLSGKTIEAAKTDLVPQYGFLGEKITVDTGHSDPLIFINTNTPFSAFICGVQGSGKSHTTSCILENALIRSCEIGELKSPLSALVFSFGDFNVDGAGFSISEAAFLAMPHSDFPGHPSVKKVTIMVPPSNPALARLYRRIPNVKVIPFKLKPETLGIGTLLTLMAVNQSDSTPLYMAQVTKILREIALEHEGRFDYAYFKKKIDLCDFNPTQLNMLTMRLDLLESFLDLDNSCPAPTFQPGEVTIMDMSCPFVDANTACVLFKIGLQVYLQSKAPGKMIVLDEAHKYMLEVPGAKALNDYLLAIIRLQRHYGARVIVSTQEPVLLTDLIALCSITVIHRFFSPEWFAALKKHIPMAGHDHIELMQKIEQLATGHALIYSSNAVLGQNEDGSLIKGTGKLIEVEIRSRVTSDGGQSVLCVDEV</sequence>
<accession>A0ACB6QLS5</accession>
<reference evidence="1" key="1">
    <citation type="journal article" date="2020" name="Stud. Mycol.">
        <title>101 Dothideomycetes genomes: a test case for predicting lifestyles and emergence of pathogens.</title>
        <authorList>
            <person name="Haridas S."/>
            <person name="Albert R."/>
            <person name="Binder M."/>
            <person name="Bloem J."/>
            <person name="Labutti K."/>
            <person name="Salamov A."/>
            <person name="Andreopoulos B."/>
            <person name="Baker S."/>
            <person name="Barry K."/>
            <person name="Bills G."/>
            <person name="Bluhm B."/>
            <person name="Cannon C."/>
            <person name="Castanera R."/>
            <person name="Culley D."/>
            <person name="Daum C."/>
            <person name="Ezra D."/>
            <person name="Gonzalez J."/>
            <person name="Henrissat B."/>
            <person name="Kuo A."/>
            <person name="Liang C."/>
            <person name="Lipzen A."/>
            <person name="Lutzoni F."/>
            <person name="Magnuson J."/>
            <person name="Mondo S."/>
            <person name="Nolan M."/>
            <person name="Ohm R."/>
            <person name="Pangilinan J."/>
            <person name="Park H.-J."/>
            <person name="Ramirez L."/>
            <person name="Alfaro M."/>
            <person name="Sun H."/>
            <person name="Tritt A."/>
            <person name="Yoshinaga Y."/>
            <person name="Zwiers L.-H."/>
            <person name="Turgeon B."/>
            <person name="Goodwin S."/>
            <person name="Spatafora J."/>
            <person name="Crous P."/>
            <person name="Grigoriev I."/>
        </authorList>
    </citation>
    <scope>NUCLEOTIDE SEQUENCE</scope>
    <source>
        <strain evidence="1">ATCC 200398</strain>
    </source>
</reference>
<protein>
    <submittedName>
        <fullName evidence="1">Uncharacterized protein</fullName>
    </submittedName>
</protein>
<proteinExistence type="predicted"/>
<name>A0ACB6QLS5_9PLEO</name>
<keyword evidence="2" id="KW-1185">Reference proteome</keyword>
<comment type="caution">
    <text evidence="1">The sequence shown here is derived from an EMBL/GenBank/DDBJ whole genome shotgun (WGS) entry which is preliminary data.</text>
</comment>
<evidence type="ECO:0000313" key="1">
    <source>
        <dbReference type="EMBL" id="KAF2467969.1"/>
    </source>
</evidence>
<dbReference type="EMBL" id="MU003518">
    <property type="protein sequence ID" value="KAF2467969.1"/>
    <property type="molecule type" value="Genomic_DNA"/>
</dbReference>